<evidence type="ECO:0000313" key="3">
    <source>
        <dbReference type="Proteomes" id="UP000184499"/>
    </source>
</evidence>
<gene>
    <name evidence="2" type="ORF">ASPBRDRAFT_627382</name>
</gene>
<evidence type="ECO:0000313" key="2">
    <source>
        <dbReference type="EMBL" id="OJJ70596.1"/>
    </source>
</evidence>
<accession>A0A1L9UG03</accession>
<keyword evidence="3" id="KW-1185">Reference proteome</keyword>
<dbReference type="Proteomes" id="UP000184499">
    <property type="component" value="Unassembled WGS sequence"/>
</dbReference>
<reference evidence="3" key="1">
    <citation type="journal article" date="2017" name="Genome Biol.">
        <title>Comparative genomics reveals high biological diversity and specific adaptations in the industrially and medically important fungal genus Aspergillus.</title>
        <authorList>
            <person name="de Vries R.P."/>
            <person name="Riley R."/>
            <person name="Wiebenga A."/>
            <person name="Aguilar-Osorio G."/>
            <person name="Amillis S."/>
            <person name="Uchima C.A."/>
            <person name="Anderluh G."/>
            <person name="Asadollahi M."/>
            <person name="Askin M."/>
            <person name="Barry K."/>
            <person name="Battaglia E."/>
            <person name="Bayram O."/>
            <person name="Benocci T."/>
            <person name="Braus-Stromeyer S.A."/>
            <person name="Caldana C."/>
            <person name="Canovas D."/>
            <person name="Cerqueira G.C."/>
            <person name="Chen F."/>
            <person name="Chen W."/>
            <person name="Choi C."/>
            <person name="Clum A."/>
            <person name="Dos Santos R.A."/>
            <person name="Damasio A.R."/>
            <person name="Diallinas G."/>
            <person name="Emri T."/>
            <person name="Fekete E."/>
            <person name="Flipphi M."/>
            <person name="Freyberg S."/>
            <person name="Gallo A."/>
            <person name="Gournas C."/>
            <person name="Habgood R."/>
            <person name="Hainaut M."/>
            <person name="Harispe M.L."/>
            <person name="Henrissat B."/>
            <person name="Hilden K.S."/>
            <person name="Hope R."/>
            <person name="Hossain A."/>
            <person name="Karabika E."/>
            <person name="Karaffa L."/>
            <person name="Karanyi Z."/>
            <person name="Krasevec N."/>
            <person name="Kuo A."/>
            <person name="Kusch H."/>
            <person name="LaButti K."/>
            <person name="Lagendijk E.L."/>
            <person name="Lapidus A."/>
            <person name="Levasseur A."/>
            <person name="Lindquist E."/>
            <person name="Lipzen A."/>
            <person name="Logrieco A.F."/>
            <person name="MacCabe A."/>
            <person name="Maekelae M.R."/>
            <person name="Malavazi I."/>
            <person name="Melin P."/>
            <person name="Meyer V."/>
            <person name="Mielnichuk N."/>
            <person name="Miskei M."/>
            <person name="Molnar A.P."/>
            <person name="Mule G."/>
            <person name="Ngan C.Y."/>
            <person name="Orejas M."/>
            <person name="Orosz E."/>
            <person name="Ouedraogo J.P."/>
            <person name="Overkamp K.M."/>
            <person name="Park H.-S."/>
            <person name="Perrone G."/>
            <person name="Piumi F."/>
            <person name="Punt P.J."/>
            <person name="Ram A.F."/>
            <person name="Ramon A."/>
            <person name="Rauscher S."/>
            <person name="Record E."/>
            <person name="Riano-Pachon D.M."/>
            <person name="Robert V."/>
            <person name="Roehrig J."/>
            <person name="Ruller R."/>
            <person name="Salamov A."/>
            <person name="Salih N.S."/>
            <person name="Samson R.A."/>
            <person name="Sandor E."/>
            <person name="Sanguinetti M."/>
            <person name="Schuetze T."/>
            <person name="Sepcic K."/>
            <person name="Shelest E."/>
            <person name="Sherlock G."/>
            <person name="Sophianopoulou V."/>
            <person name="Squina F.M."/>
            <person name="Sun H."/>
            <person name="Susca A."/>
            <person name="Todd R.B."/>
            <person name="Tsang A."/>
            <person name="Unkles S.E."/>
            <person name="van de Wiele N."/>
            <person name="van Rossen-Uffink D."/>
            <person name="Oliveira J.V."/>
            <person name="Vesth T.C."/>
            <person name="Visser J."/>
            <person name="Yu J.-H."/>
            <person name="Zhou M."/>
            <person name="Andersen M.R."/>
            <person name="Archer D.B."/>
            <person name="Baker S.E."/>
            <person name="Benoit I."/>
            <person name="Brakhage A.A."/>
            <person name="Braus G.H."/>
            <person name="Fischer R."/>
            <person name="Frisvad J.C."/>
            <person name="Goldman G.H."/>
            <person name="Houbraken J."/>
            <person name="Oakley B."/>
            <person name="Pocsi I."/>
            <person name="Scazzocchio C."/>
            <person name="Seiboth B."/>
            <person name="vanKuyk P.A."/>
            <person name="Wortman J."/>
            <person name="Dyer P.S."/>
            <person name="Grigoriev I.V."/>
        </authorList>
    </citation>
    <scope>NUCLEOTIDE SEQUENCE [LARGE SCALE GENOMIC DNA]</scope>
    <source>
        <strain evidence="3">CBS 101740 / IMI 381727 / IBT 21946</strain>
    </source>
</reference>
<dbReference type="EMBL" id="KV878686">
    <property type="protein sequence ID" value="OJJ70596.1"/>
    <property type="molecule type" value="Genomic_DNA"/>
</dbReference>
<dbReference type="RefSeq" id="XP_067477844.1">
    <property type="nucleotide sequence ID" value="XM_067628383.1"/>
</dbReference>
<feature type="transmembrane region" description="Helical" evidence="1">
    <location>
        <begin position="50"/>
        <end position="70"/>
    </location>
</feature>
<dbReference type="GeneID" id="93580871"/>
<dbReference type="OrthoDB" id="10386509at2759"/>
<name>A0A1L9UG03_ASPBC</name>
<protein>
    <submittedName>
        <fullName evidence="2">Uncharacterized protein</fullName>
    </submittedName>
</protein>
<dbReference type="VEuPathDB" id="FungiDB:ASPBRDRAFT_627382"/>
<sequence>MHAALKKKSLLLVIHRARATSNIRSQGKEGNTGAWYCSQELMVLRGVSSWNTVLGCLFNVIFTILAHILLSRDEHILQNLPARAELSASAFLSPICDCLSLLTSVH</sequence>
<keyword evidence="1" id="KW-1133">Transmembrane helix</keyword>
<keyword evidence="1" id="KW-0472">Membrane</keyword>
<proteinExistence type="predicted"/>
<evidence type="ECO:0000256" key="1">
    <source>
        <dbReference type="SAM" id="Phobius"/>
    </source>
</evidence>
<keyword evidence="1" id="KW-0812">Transmembrane</keyword>
<organism evidence="2 3">
    <name type="scientific">Aspergillus brasiliensis (strain CBS 101740 / IMI 381727 / IBT 21946)</name>
    <dbReference type="NCBI Taxonomy" id="767769"/>
    <lineage>
        <taxon>Eukaryota</taxon>
        <taxon>Fungi</taxon>
        <taxon>Dikarya</taxon>
        <taxon>Ascomycota</taxon>
        <taxon>Pezizomycotina</taxon>
        <taxon>Eurotiomycetes</taxon>
        <taxon>Eurotiomycetidae</taxon>
        <taxon>Eurotiales</taxon>
        <taxon>Aspergillaceae</taxon>
        <taxon>Aspergillus</taxon>
        <taxon>Aspergillus subgen. Circumdati</taxon>
    </lineage>
</organism>
<dbReference type="AlphaFoldDB" id="A0A1L9UG03"/>